<name>A0A9Q9IQR5_9ACTN</name>
<dbReference type="AlphaFoldDB" id="A0A9Q9IQR5"/>
<evidence type="ECO:0000313" key="2">
    <source>
        <dbReference type="Proteomes" id="UP001058003"/>
    </source>
</evidence>
<organism evidence="1 2">
    <name type="scientific">Dactylosporangium aurantiacum</name>
    <dbReference type="NCBI Taxonomy" id="35754"/>
    <lineage>
        <taxon>Bacteria</taxon>
        <taxon>Bacillati</taxon>
        <taxon>Actinomycetota</taxon>
        <taxon>Actinomycetes</taxon>
        <taxon>Micromonosporales</taxon>
        <taxon>Micromonosporaceae</taxon>
        <taxon>Dactylosporangium</taxon>
    </lineage>
</organism>
<dbReference type="Proteomes" id="UP001058003">
    <property type="component" value="Chromosome"/>
</dbReference>
<keyword evidence="2" id="KW-1185">Reference proteome</keyword>
<dbReference type="OrthoDB" id="3389581at2"/>
<dbReference type="EMBL" id="CP073767">
    <property type="protein sequence ID" value="UWZ58117.1"/>
    <property type="molecule type" value="Genomic_DNA"/>
</dbReference>
<evidence type="ECO:0000313" key="1">
    <source>
        <dbReference type="EMBL" id="UWZ58117.1"/>
    </source>
</evidence>
<reference evidence="1" key="1">
    <citation type="submission" date="2021-04" db="EMBL/GenBank/DDBJ databases">
        <title>Dactylosporangium aurantiacum NRRL B-8018 full assembly.</title>
        <authorList>
            <person name="Hartkoorn R.C."/>
            <person name="Beaudoing E."/>
            <person name="Hot D."/>
        </authorList>
    </citation>
    <scope>NUCLEOTIDE SEQUENCE</scope>
    <source>
        <strain evidence="1">NRRL B-8018</strain>
    </source>
</reference>
<dbReference type="RefSeq" id="WP_033365066.1">
    <property type="nucleotide sequence ID" value="NZ_CP073767.1"/>
</dbReference>
<sequence length="179" mass="18984">MGLFKRRPATPVKRLMAAAGLPTAGGEIPVGDVVMEVARRGGGRAEAALAVVEELLGEGGDAARVATGFLEDLQNVASHGAQDLLTPAELRPLRGPRTVDGWDAVDRFWAGVVAWCVEQGVELEPGAPLRDISDPGLRSIMWLSCRSLPDGRRVSLADVVRYERATGTPMRVLGPHSIG</sequence>
<dbReference type="KEGG" id="daur:Daura_19270"/>
<protein>
    <submittedName>
        <fullName evidence="1">Uncharacterized protein</fullName>
    </submittedName>
</protein>
<accession>A0A9Q9IQR5</accession>
<proteinExistence type="predicted"/>
<gene>
    <name evidence="1" type="ORF">Daura_19270</name>
</gene>